<organism evidence="3 4">
    <name type="scientific">Euroglyphus maynei</name>
    <name type="common">Mayne's house dust mite</name>
    <dbReference type="NCBI Taxonomy" id="6958"/>
    <lineage>
        <taxon>Eukaryota</taxon>
        <taxon>Metazoa</taxon>
        <taxon>Ecdysozoa</taxon>
        <taxon>Arthropoda</taxon>
        <taxon>Chelicerata</taxon>
        <taxon>Arachnida</taxon>
        <taxon>Acari</taxon>
        <taxon>Acariformes</taxon>
        <taxon>Sarcoptiformes</taxon>
        <taxon>Astigmata</taxon>
        <taxon>Psoroptidia</taxon>
        <taxon>Analgoidea</taxon>
        <taxon>Pyroglyphidae</taxon>
        <taxon>Pyroglyphinae</taxon>
        <taxon>Euroglyphus</taxon>
    </lineage>
</organism>
<dbReference type="Proteomes" id="UP000194236">
    <property type="component" value="Unassembled WGS sequence"/>
</dbReference>
<protein>
    <recommendedName>
        <fullName evidence="2">Helicase ATP-binding domain-containing protein</fullName>
    </recommendedName>
</protein>
<sequence length="62" mass="6955">MTDGMLLRECLLDADLRGYSVLMLDEAHERTIHTDVLFGLLKKAVKKRPDLKLIVTSATLDA</sequence>
<accession>A0A1Y3BIL8</accession>
<dbReference type="InterPro" id="IPR014001">
    <property type="entry name" value="Helicase_ATP-bd"/>
</dbReference>
<keyword evidence="1" id="KW-0378">Hydrolase</keyword>
<gene>
    <name evidence="3" type="ORF">BLA29_015459</name>
</gene>
<dbReference type="EMBL" id="MUJZ01021581">
    <property type="protein sequence ID" value="OTF79748.1"/>
    <property type="molecule type" value="Genomic_DNA"/>
</dbReference>
<dbReference type="GO" id="GO:0016787">
    <property type="term" value="F:hydrolase activity"/>
    <property type="evidence" value="ECO:0007669"/>
    <property type="project" value="UniProtKB-KW"/>
</dbReference>
<dbReference type="GO" id="GO:0003724">
    <property type="term" value="F:RNA helicase activity"/>
    <property type="evidence" value="ECO:0007669"/>
    <property type="project" value="TreeGrafter"/>
</dbReference>
<evidence type="ECO:0000256" key="1">
    <source>
        <dbReference type="ARBA" id="ARBA00022801"/>
    </source>
</evidence>
<dbReference type="SUPFAM" id="SSF52540">
    <property type="entry name" value="P-loop containing nucleoside triphosphate hydrolases"/>
    <property type="match status" value="1"/>
</dbReference>
<feature type="non-terminal residue" evidence="3">
    <location>
        <position position="62"/>
    </location>
</feature>
<keyword evidence="4" id="KW-1185">Reference proteome</keyword>
<evidence type="ECO:0000313" key="3">
    <source>
        <dbReference type="EMBL" id="OTF79748.1"/>
    </source>
</evidence>
<dbReference type="AlphaFoldDB" id="A0A1Y3BIL8"/>
<dbReference type="PROSITE" id="PS00690">
    <property type="entry name" value="DEAH_ATP_HELICASE"/>
    <property type="match status" value="1"/>
</dbReference>
<reference evidence="3 4" key="1">
    <citation type="submission" date="2017-03" db="EMBL/GenBank/DDBJ databases">
        <title>Genome Survey of Euroglyphus maynei.</title>
        <authorList>
            <person name="Arlian L.G."/>
            <person name="Morgan M.S."/>
            <person name="Rider S.D."/>
        </authorList>
    </citation>
    <scope>NUCLEOTIDE SEQUENCE [LARGE SCALE GENOMIC DNA]</scope>
    <source>
        <strain evidence="3">Arlian Lab</strain>
        <tissue evidence="3">Whole body</tissue>
    </source>
</reference>
<dbReference type="GO" id="GO:0003723">
    <property type="term" value="F:RNA binding"/>
    <property type="evidence" value="ECO:0007669"/>
    <property type="project" value="TreeGrafter"/>
</dbReference>
<dbReference type="GO" id="GO:0071013">
    <property type="term" value="C:catalytic step 2 spliceosome"/>
    <property type="evidence" value="ECO:0007669"/>
    <property type="project" value="TreeGrafter"/>
</dbReference>
<proteinExistence type="predicted"/>
<evidence type="ECO:0000259" key="2">
    <source>
        <dbReference type="PROSITE" id="PS51192"/>
    </source>
</evidence>
<dbReference type="PROSITE" id="PS51192">
    <property type="entry name" value="HELICASE_ATP_BIND_1"/>
    <property type="match status" value="1"/>
</dbReference>
<feature type="domain" description="Helicase ATP-binding" evidence="2">
    <location>
        <begin position="1"/>
        <end position="62"/>
    </location>
</feature>
<evidence type="ECO:0000313" key="4">
    <source>
        <dbReference type="Proteomes" id="UP000194236"/>
    </source>
</evidence>
<dbReference type="GO" id="GO:0000390">
    <property type="term" value="P:spliceosomal complex disassembly"/>
    <property type="evidence" value="ECO:0007669"/>
    <property type="project" value="TreeGrafter"/>
</dbReference>
<dbReference type="OrthoDB" id="10009520at2759"/>
<comment type="caution">
    <text evidence="3">The sequence shown here is derived from an EMBL/GenBank/DDBJ whole genome shotgun (WGS) entry which is preliminary data.</text>
</comment>
<dbReference type="Gene3D" id="3.40.50.300">
    <property type="entry name" value="P-loop containing nucleotide triphosphate hydrolases"/>
    <property type="match status" value="1"/>
</dbReference>
<dbReference type="PANTHER" id="PTHR18934">
    <property type="entry name" value="ATP-DEPENDENT RNA HELICASE"/>
    <property type="match status" value="1"/>
</dbReference>
<name>A0A1Y3BIL8_EURMA</name>
<dbReference type="InterPro" id="IPR002464">
    <property type="entry name" value="DNA/RNA_helicase_DEAH_CS"/>
</dbReference>
<dbReference type="PANTHER" id="PTHR18934:SF85">
    <property type="entry name" value="ATP-DEPENDENT RNA HELICASE DHX8"/>
    <property type="match status" value="1"/>
</dbReference>
<dbReference type="InterPro" id="IPR027417">
    <property type="entry name" value="P-loop_NTPase"/>
</dbReference>